<keyword evidence="14" id="KW-1185">Reference proteome</keyword>
<evidence type="ECO:0000313" key="14">
    <source>
        <dbReference type="Proteomes" id="UP000640274"/>
    </source>
</evidence>
<dbReference type="GO" id="GO:0005524">
    <property type="term" value="F:ATP binding"/>
    <property type="evidence" value="ECO:0007669"/>
    <property type="project" value="UniProtKB-KW"/>
</dbReference>
<evidence type="ECO:0000256" key="7">
    <source>
        <dbReference type="ARBA" id="ARBA00022962"/>
    </source>
</evidence>
<dbReference type="GO" id="GO:0005829">
    <property type="term" value="C:cytosol"/>
    <property type="evidence" value="ECO:0007669"/>
    <property type="project" value="TreeGrafter"/>
</dbReference>
<dbReference type="PROSITE" id="PS51278">
    <property type="entry name" value="GATASE_TYPE_2"/>
    <property type="match status" value="1"/>
</dbReference>
<dbReference type="InterPro" id="IPR051786">
    <property type="entry name" value="ASN_synthetase/amidase"/>
</dbReference>
<keyword evidence="5 10" id="KW-0067">ATP-binding</keyword>
<dbReference type="PANTHER" id="PTHR43284:SF1">
    <property type="entry name" value="ASPARAGINE SYNTHETASE"/>
    <property type="match status" value="1"/>
</dbReference>
<feature type="domain" description="Glutamine amidotransferase type-2" evidence="12">
    <location>
        <begin position="2"/>
        <end position="212"/>
    </location>
</feature>
<dbReference type="GO" id="GO:0006529">
    <property type="term" value="P:asparagine biosynthetic process"/>
    <property type="evidence" value="ECO:0007669"/>
    <property type="project" value="UniProtKB-KW"/>
</dbReference>
<dbReference type="AlphaFoldDB" id="A0A934J1Z0"/>
<evidence type="ECO:0000259" key="12">
    <source>
        <dbReference type="PROSITE" id="PS51278"/>
    </source>
</evidence>
<evidence type="ECO:0000313" key="13">
    <source>
        <dbReference type="EMBL" id="MBJ6359988.1"/>
    </source>
</evidence>
<dbReference type="SUPFAM" id="SSF56235">
    <property type="entry name" value="N-terminal nucleophile aminohydrolases (Ntn hydrolases)"/>
    <property type="match status" value="1"/>
</dbReference>
<dbReference type="InterPro" id="IPR006426">
    <property type="entry name" value="Asn_synth_AEB"/>
</dbReference>
<feature type="site" description="Important for beta-aspartyl-AMP intermediate formation" evidence="11">
    <location>
        <position position="359"/>
    </location>
</feature>
<evidence type="ECO:0000256" key="6">
    <source>
        <dbReference type="ARBA" id="ARBA00022888"/>
    </source>
</evidence>
<dbReference type="InterPro" id="IPR017932">
    <property type="entry name" value="GATase_2_dom"/>
</dbReference>
<accession>A0A934J1Z0</accession>
<reference evidence="13" key="1">
    <citation type="submission" date="2020-12" db="EMBL/GenBank/DDBJ databases">
        <authorList>
            <person name="Huq M.A."/>
        </authorList>
    </citation>
    <scope>NUCLEOTIDE SEQUENCE</scope>
    <source>
        <strain evidence="13">MAHUQ-46</strain>
    </source>
</reference>
<evidence type="ECO:0000256" key="2">
    <source>
        <dbReference type="ARBA" id="ARBA00005752"/>
    </source>
</evidence>
<dbReference type="Gene3D" id="3.60.20.10">
    <property type="entry name" value="Glutamine Phosphoribosylpyrophosphate, subunit 1, domain 1"/>
    <property type="match status" value="1"/>
</dbReference>
<dbReference type="NCBIfam" id="TIGR01536">
    <property type="entry name" value="asn_synth_AEB"/>
    <property type="match status" value="1"/>
</dbReference>
<feature type="binding site" evidence="10">
    <location>
        <position position="99"/>
    </location>
    <ligand>
        <name>L-glutamine</name>
        <dbReference type="ChEBI" id="CHEBI:58359"/>
    </ligand>
</feature>
<dbReference type="Gene3D" id="3.40.50.620">
    <property type="entry name" value="HUPs"/>
    <property type="match status" value="1"/>
</dbReference>
<keyword evidence="7 9" id="KW-0315">Glutamine amidotransferase</keyword>
<evidence type="ECO:0000256" key="1">
    <source>
        <dbReference type="ARBA" id="ARBA00005187"/>
    </source>
</evidence>
<dbReference type="EMBL" id="JAELUP010000003">
    <property type="protein sequence ID" value="MBJ6359988.1"/>
    <property type="molecule type" value="Genomic_DNA"/>
</dbReference>
<dbReference type="CDD" id="cd01991">
    <property type="entry name" value="Asn_synthase_B_C"/>
    <property type="match status" value="1"/>
</dbReference>
<dbReference type="Proteomes" id="UP000640274">
    <property type="component" value="Unassembled WGS sequence"/>
</dbReference>
<dbReference type="InterPro" id="IPR001962">
    <property type="entry name" value="Asn_synthase"/>
</dbReference>
<keyword evidence="13" id="KW-0436">Ligase</keyword>
<proteinExistence type="inferred from homology"/>
<evidence type="ECO:0000256" key="3">
    <source>
        <dbReference type="ARBA" id="ARBA00012737"/>
    </source>
</evidence>
<comment type="similarity">
    <text evidence="2">Belongs to the asparagine synthetase family.</text>
</comment>
<dbReference type="EC" id="6.3.5.4" evidence="3"/>
<dbReference type="CDD" id="cd00712">
    <property type="entry name" value="AsnB"/>
    <property type="match status" value="1"/>
</dbReference>
<dbReference type="PIRSF" id="PIRSF001589">
    <property type="entry name" value="Asn_synthetase_glu-h"/>
    <property type="match status" value="1"/>
</dbReference>
<keyword evidence="6 9" id="KW-0061">Asparagine biosynthesis</keyword>
<dbReference type="InterPro" id="IPR033738">
    <property type="entry name" value="AsnB_N"/>
</dbReference>
<organism evidence="13 14">
    <name type="scientific">Paenibacillus roseus</name>
    <dbReference type="NCBI Taxonomy" id="2798579"/>
    <lineage>
        <taxon>Bacteria</taxon>
        <taxon>Bacillati</taxon>
        <taxon>Bacillota</taxon>
        <taxon>Bacilli</taxon>
        <taxon>Bacillales</taxon>
        <taxon>Paenibacillaceae</taxon>
        <taxon>Paenibacillus</taxon>
    </lineage>
</organism>
<protein>
    <recommendedName>
        <fullName evidence="3">asparagine synthase (glutamine-hydrolyzing)</fullName>
        <ecNumber evidence="3">6.3.5.4</ecNumber>
    </recommendedName>
</protein>
<comment type="pathway">
    <text evidence="1">Amino-acid biosynthesis; L-asparagine biosynthesis; L-asparagine from L-aspartate (L-Gln route): step 1/1.</text>
</comment>
<dbReference type="InterPro" id="IPR014729">
    <property type="entry name" value="Rossmann-like_a/b/a_fold"/>
</dbReference>
<dbReference type="Pfam" id="PF00733">
    <property type="entry name" value="Asn_synthase"/>
    <property type="match status" value="1"/>
</dbReference>
<dbReference type="PANTHER" id="PTHR43284">
    <property type="entry name" value="ASPARAGINE SYNTHETASE (GLUTAMINE-HYDROLYZING)"/>
    <property type="match status" value="1"/>
</dbReference>
<dbReference type="SUPFAM" id="SSF52402">
    <property type="entry name" value="Adenine nucleotide alpha hydrolases-like"/>
    <property type="match status" value="1"/>
</dbReference>
<evidence type="ECO:0000256" key="10">
    <source>
        <dbReference type="PIRSR" id="PIRSR001589-2"/>
    </source>
</evidence>
<comment type="caution">
    <text evidence="13">The sequence shown here is derived from an EMBL/GenBank/DDBJ whole genome shotgun (WGS) entry which is preliminary data.</text>
</comment>
<feature type="active site" description="For GATase activity" evidence="9">
    <location>
        <position position="2"/>
    </location>
</feature>
<comment type="catalytic activity">
    <reaction evidence="8">
        <text>L-aspartate + L-glutamine + ATP + H2O = L-asparagine + L-glutamate + AMP + diphosphate + H(+)</text>
        <dbReference type="Rhea" id="RHEA:12228"/>
        <dbReference type="ChEBI" id="CHEBI:15377"/>
        <dbReference type="ChEBI" id="CHEBI:15378"/>
        <dbReference type="ChEBI" id="CHEBI:29985"/>
        <dbReference type="ChEBI" id="CHEBI:29991"/>
        <dbReference type="ChEBI" id="CHEBI:30616"/>
        <dbReference type="ChEBI" id="CHEBI:33019"/>
        <dbReference type="ChEBI" id="CHEBI:58048"/>
        <dbReference type="ChEBI" id="CHEBI:58359"/>
        <dbReference type="ChEBI" id="CHEBI:456215"/>
        <dbReference type="EC" id="6.3.5.4"/>
    </reaction>
</comment>
<evidence type="ECO:0000256" key="9">
    <source>
        <dbReference type="PIRSR" id="PIRSR001589-1"/>
    </source>
</evidence>
<name>A0A934J1Z0_9BACL</name>
<evidence type="ECO:0000256" key="5">
    <source>
        <dbReference type="ARBA" id="ARBA00022840"/>
    </source>
</evidence>
<keyword evidence="4 10" id="KW-0547">Nucleotide-binding</keyword>
<feature type="binding site" evidence="10">
    <location>
        <begin position="357"/>
        <end position="358"/>
    </location>
    <ligand>
        <name>ATP</name>
        <dbReference type="ChEBI" id="CHEBI:30616"/>
    </ligand>
</feature>
<feature type="binding site" evidence="10">
    <location>
        <position position="285"/>
    </location>
    <ligand>
        <name>ATP</name>
        <dbReference type="ChEBI" id="CHEBI:30616"/>
    </ligand>
</feature>
<evidence type="ECO:0000256" key="11">
    <source>
        <dbReference type="PIRSR" id="PIRSR001589-3"/>
    </source>
</evidence>
<dbReference type="GO" id="GO:0004066">
    <property type="term" value="F:asparagine synthase (glutamine-hydrolyzing) activity"/>
    <property type="evidence" value="ECO:0007669"/>
    <property type="project" value="UniProtKB-EC"/>
</dbReference>
<dbReference type="RefSeq" id="WP_199017513.1">
    <property type="nucleotide sequence ID" value="NZ_JAELUP010000003.1"/>
</dbReference>
<evidence type="ECO:0000256" key="4">
    <source>
        <dbReference type="ARBA" id="ARBA00022741"/>
    </source>
</evidence>
<dbReference type="Pfam" id="PF13537">
    <property type="entry name" value="GATase_7"/>
    <property type="match status" value="1"/>
</dbReference>
<keyword evidence="9" id="KW-0028">Amino-acid biosynthesis</keyword>
<gene>
    <name evidence="13" type="primary">asnB</name>
    <name evidence="13" type="ORF">JFN88_01455</name>
</gene>
<evidence type="ECO:0000256" key="8">
    <source>
        <dbReference type="ARBA" id="ARBA00048741"/>
    </source>
</evidence>
<dbReference type="InterPro" id="IPR029055">
    <property type="entry name" value="Ntn_hydrolases_N"/>
</dbReference>
<sequence>MCGITGIMTLSAAVPDKTLLERMIGVIRHRGPDDVSYWSGPHMGLGFCRLSIVDLAEGRQPISNEDGSLWLVFNGEIYNYQSLRGKLQDRGHLFSTESDSEIIVHLYEEYGEGCVHHLRGMFSFAIWDSRKQMLFAARDPFGIKPFYYRSSGDSFMFASEIKSLLAASGQAASVKPESLLNFLTFQYVPEPTTMFTGISKLQPGHYLIARPGESLKLKKYWEPSFTPEDRPLSYYTEQIEARLADSVSRHLTGDVEVGCFLSSGIDSTAIAALLRRHRNVRTFSVGFEGPHNETTFAAETARTLGTEHYDMLISEEDYFQSVPRAVWHQDEPVADPSAIALYHVAKLASSKVKVVLSGEGADELFGGYGIYREPAALAPFSLLPNWARQLLKNLAVRLPSGMKGRNYILRASTPLEERFLGNAKIFSEDMKAQLVKSFADLEENFQTPQQIAGRYYAQTVHLDPVTRMQHIDMNLWLPGNILMKADKMTMAHSLELRVPFLDLEVFELAAKLPSAFKTAKGTTKYALRQALSGVVPESVVNRPKLGFPVPLRQWLAAGRGGRVLEQIENAGISDYVHLDQVAAMYKLHREGSGDYSRRLWALYIFALWHTAFIKEGPSASFQPTPDREQIVPGWSPSVLPIDIIQT</sequence>